<reference evidence="2 3" key="1">
    <citation type="journal article" date="2012" name="J. Bacteriol.">
        <title>Draft Genome Sequence of an Ammonia-Oxidizing Archaeon, "Candidatus Nitrosopumilus koreensis" AR1, from Marine Sediment.</title>
        <authorList>
            <person name="Park S.J."/>
            <person name="Kim J.G."/>
            <person name="Jung M.Y."/>
            <person name="Kim S.J."/>
            <person name="Cha I.T."/>
            <person name="Kwon K."/>
            <person name="Lee J.H."/>
            <person name="Rhee S.K."/>
        </authorList>
    </citation>
    <scope>NUCLEOTIDE SEQUENCE [LARGE SCALE GENOMIC DNA]</scope>
    <source>
        <strain evidence="2 3">AR1</strain>
    </source>
</reference>
<dbReference type="HOGENOM" id="CLU_2874897_0_0_2"/>
<dbReference type="PATRIC" id="fig|1229908.8.peg.2121"/>
<dbReference type="Proteomes" id="UP000006101">
    <property type="component" value="Chromosome"/>
</dbReference>
<feature type="transmembrane region" description="Helical" evidence="1">
    <location>
        <begin position="6"/>
        <end position="24"/>
    </location>
</feature>
<evidence type="ECO:0000313" key="3">
    <source>
        <dbReference type="Proteomes" id="UP000006101"/>
    </source>
</evidence>
<sequence>MKSGIIIAVIIGVIGLGVIAYSLGTEEFGSQEMINVPSENESVPEGKNLSINLKESIGVEANP</sequence>
<protein>
    <submittedName>
        <fullName evidence="2">Uncharacterized protein</fullName>
    </submittedName>
</protein>
<keyword evidence="1" id="KW-0472">Membrane</keyword>
<keyword evidence="3" id="KW-1185">Reference proteome</keyword>
<dbReference type="STRING" id="1229908.NKOR_09850"/>
<keyword evidence="1" id="KW-0812">Transmembrane</keyword>
<dbReference type="EMBL" id="CP003842">
    <property type="protein sequence ID" value="AFS81815.1"/>
    <property type="molecule type" value="Genomic_DNA"/>
</dbReference>
<evidence type="ECO:0000256" key="1">
    <source>
        <dbReference type="SAM" id="Phobius"/>
    </source>
</evidence>
<dbReference type="GeneID" id="13724807"/>
<dbReference type="KEGG" id="nkr:NKOR_09850"/>
<dbReference type="AlphaFoldDB" id="K0BA04"/>
<name>K0BA04_9ARCH</name>
<gene>
    <name evidence="2" type="ORF">NKOR_09850</name>
</gene>
<keyword evidence="1" id="KW-1133">Transmembrane helix</keyword>
<accession>K0BA04</accession>
<proteinExistence type="predicted"/>
<dbReference type="RefSeq" id="WP_014964187.1">
    <property type="nucleotide sequence ID" value="NC_018655.1"/>
</dbReference>
<evidence type="ECO:0000313" key="2">
    <source>
        <dbReference type="EMBL" id="AFS81815.1"/>
    </source>
</evidence>
<organism evidence="2 3">
    <name type="scientific">Candidatus Nitrosopumilus koreensis AR1</name>
    <dbReference type="NCBI Taxonomy" id="1229908"/>
    <lineage>
        <taxon>Archaea</taxon>
        <taxon>Nitrososphaerota</taxon>
        <taxon>Nitrososphaeria</taxon>
        <taxon>Nitrosopumilales</taxon>
        <taxon>Nitrosopumilaceae</taxon>
        <taxon>Nitrosopumilus</taxon>
    </lineage>
</organism>